<name>A0AAI9Z3B2_9PEZI</name>
<keyword evidence="1" id="KW-0732">Signal</keyword>
<evidence type="ECO:0000313" key="3">
    <source>
        <dbReference type="Proteomes" id="UP001240678"/>
    </source>
</evidence>
<accession>A0AAI9Z3B2</accession>
<dbReference type="AlphaFoldDB" id="A0AAI9Z3B2"/>
<feature type="chain" id="PRO_5042518459" evidence="1">
    <location>
        <begin position="20"/>
        <end position="280"/>
    </location>
</feature>
<sequence>MQPSTPLVLLAYVPGVAQGSLLGPLGWGDGRITTISGNSREVGRGLGLDGSRLRVWDSVLGPRAVAGVNLNNAPSNGTIFHMPCHLASLLSSPQQVTPPPSSHWSDSQRTTMARALFAPHGNVRMLLLLLLPLTPGSACNCVRNQQHPSLHPPFQLVFHFSTAKLYFPRTSHEPPAIPSSIRVGNDSSRLPHHTIGGDDAYGCLMLVKVAFTSGISVEKTYAECSALVHLEDSKIASALTHLALMYWDTYVVNRPRSVLHLQSNMPVRSVPRLVVFGWEH</sequence>
<protein>
    <submittedName>
        <fullName evidence="2">Uncharacterized protein</fullName>
    </submittedName>
</protein>
<dbReference type="GeneID" id="85336450"/>
<dbReference type="EMBL" id="MOOE01000004">
    <property type="protein sequence ID" value="KAK1532739.1"/>
    <property type="molecule type" value="Genomic_DNA"/>
</dbReference>
<dbReference type="RefSeq" id="XP_060316861.1">
    <property type="nucleotide sequence ID" value="XM_060452903.1"/>
</dbReference>
<comment type="caution">
    <text evidence="2">The sequence shown here is derived from an EMBL/GenBank/DDBJ whole genome shotgun (WGS) entry which is preliminary data.</text>
</comment>
<keyword evidence="3" id="KW-1185">Reference proteome</keyword>
<proteinExistence type="predicted"/>
<reference evidence="2 3" key="1">
    <citation type="submission" date="2016-10" db="EMBL/GenBank/DDBJ databases">
        <title>The genome sequence of Colletotrichum fioriniae PJ7.</title>
        <authorList>
            <person name="Baroncelli R."/>
        </authorList>
    </citation>
    <scope>NUCLEOTIDE SEQUENCE [LARGE SCALE GENOMIC DNA]</scope>
    <source>
        <strain evidence="2 3">IMI 309622</strain>
    </source>
</reference>
<evidence type="ECO:0000313" key="2">
    <source>
        <dbReference type="EMBL" id="KAK1532739.1"/>
    </source>
</evidence>
<feature type="signal peptide" evidence="1">
    <location>
        <begin position="1"/>
        <end position="19"/>
    </location>
</feature>
<gene>
    <name evidence="2" type="ORF">CCOS01_04722</name>
</gene>
<evidence type="ECO:0000256" key="1">
    <source>
        <dbReference type="SAM" id="SignalP"/>
    </source>
</evidence>
<dbReference type="Proteomes" id="UP001240678">
    <property type="component" value="Unassembled WGS sequence"/>
</dbReference>
<organism evidence="2 3">
    <name type="scientific">Colletotrichum costaricense</name>
    <dbReference type="NCBI Taxonomy" id="1209916"/>
    <lineage>
        <taxon>Eukaryota</taxon>
        <taxon>Fungi</taxon>
        <taxon>Dikarya</taxon>
        <taxon>Ascomycota</taxon>
        <taxon>Pezizomycotina</taxon>
        <taxon>Sordariomycetes</taxon>
        <taxon>Hypocreomycetidae</taxon>
        <taxon>Glomerellales</taxon>
        <taxon>Glomerellaceae</taxon>
        <taxon>Colletotrichum</taxon>
        <taxon>Colletotrichum acutatum species complex</taxon>
    </lineage>
</organism>